<comment type="caution">
    <text evidence="1">The sequence shown here is derived from an EMBL/GenBank/DDBJ whole genome shotgun (WGS) entry which is preliminary data.</text>
</comment>
<dbReference type="Proteomes" id="UP000830395">
    <property type="component" value="Chromosome 7"/>
</dbReference>
<keyword evidence="2" id="KW-1185">Reference proteome</keyword>
<protein>
    <submittedName>
        <fullName evidence="1">Uncharacterized protein</fullName>
    </submittedName>
</protein>
<gene>
    <name evidence="1" type="ORF">PDJAM_G00230290</name>
</gene>
<name>A0ACC5YE91_9TELE</name>
<reference evidence="1" key="1">
    <citation type="submission" date="2020-02" db="EMBL/GenBank/DDBJ databases">
        <title>Genome sequencing of the panga catfish, Pangasius djambal.</title>
        <authorList>
            <person name="Wen M."/>
            <person name="Zahm M."/>
            <person name="Roques C."/>
            <person name="Cabau C."/>
            <person name="Klopp C."/>
            <person name="Donnadieu C."/>
            <person name="Jouanno E."/>
            <person name="Avarre J.-C."/>
            <person name="Campet M."/>
            <person name="Ha T."/>
            <person name="Dugue R."/>
            <person name="Lampietro C."/>
            <person name="Louis A."/>
            <person name="Herpin A."/>
            <person name="Echchiki A."/>
            <person name="Berthelot C."/>
            <person name="Parey E."/>
            <person name="Roest-Crollius H."/>
            <person name="Braasch I."/>
            <person name="Postlethwait J.H."/>
            <person name="Bobe J."/>
            <person name="Montfort J."/>
            <person name="Bouchez O."/>
            <person name="Begum T."/>
            <person name="Schartl M."/>
            <person name="Gustiano R."/>
            <person name="Guiguen Y."/>
        </authorList>
    </citation>
    <scope>NUCLEOTIDE SEQUENCE</scope>
    <source>
        <strain evidence="1">Pdj_M5554</strain>
    </source>
</reference>
<organism evidence="1 2">
    <name type="scientific">Pangasius djambal</name>
    <dbReference type="NCBI Taxonomy" id="1691987"/>
    <lineage>
        <taxon>Eukaryota</taxon>
        <taxon>Metazoa</taxon>
        <taxon>Chordata</taxon>
        <taxon>Craniata</taxon>
        <taxon>Vertebrata</taxon>
        <taxon>Euteleostomi</taxon>
        <taxon>Actinopterygii</taxon>
        <taxon>Neopterygii</taxon>
        <taxon>Teleostei</taxon>
        <taxon>Ostariophysi</taxon>
        <taxon>Siluriformes</taxon>
        <taxon>Pangasiidae</taxon>
        <taxon>Pangasius</taxon>
    </lineage>
</organism>
<evidence type="ECO:0000313" key="2">
    <source>
        <dbReference type="Proteomes" id="UP000830395"/>
    </source>
</evidence>
<accession>A0ACC5YE91</accession>
<proteinExistence type="predicted"/>
<dbReference type="EMBL" id="CM040981">
    <property type="protein sequence ID" value="MCJ8733984.1"/>
    <property type="molecule type" value="Genomic_DNA"/>
</dbReference>
<evidence type="ECO:0000313" key="1">
    <source>
        <dbReference type="EMBL" id="MCJ8733984.1"/>
    </source>
</evidence>
<sequence length="89" mass="9559">MAVCAGNPPNSASLQSRKLRAFSPAQKRAYFKGGSEQLCDCGAARLCESGTSVQRSPATLRHRARRSCTSGRVFHSYGEGQKARKDGVV</sequence>